<dbReference type="EMBL" id="JRKL02000178">
    <property type="protein sequence ID" value="KAF3974165.1"/>
    <property type="molecule type" value="Genomic_DNA"/>
</dbReference>
<protein>
    <submittedName>
        <fullName evidence="1">Uncharacterized protein</fullName>
    </submittedName>
</protein>
<name>A0A8J4RW79_9ROSI</name>
<dbReference type="AlphaFoldDB" id="A0A8J4RW79"/>
<gene>
    <name evidence="1" type="ORF">CMV_002465</name>
</gene>
<reference evidence="1" key="1">
    <citation type="submission" date="2020-03" db="EMBL/GenBank/DDBJ databases">
        <title>Castanea mollissima Vanexum genome sequencing.</title>
        <authorList>
            <person name="Staton M."/>
        </authorList>
    </citation>
    <scope>NUCLEOTIDE SEQUENCE</scope>
    <source>
        <tissue evidence="1">Leaf</tissue>
    </source>
</reference>
<evidence type="ECO:0000313" key="1">
    <source>
        <dbReference type="EMBL" id="KAF3974165.1"/>
    </source>
</evidence>
<evidence type="ECO:0000313" key="2">
    <source>
        <dbReference type="Proteomes" id="UP000737018"/>
    </source>
</evidence>
<sequence>MVQIFFLQNPIAPLLLNSPHQTVQSHWATFLAMNVSNIGAHMIVELASLTMKCWDPKLCLKNDQPGMMEFTCAVEEMWNSKCLPTVIDMNLNGRRSTARANLK</sequence>
<accession>A0A8J4RW79</accession>
<comment type="caution">
    <text evidence="1">The sequence shown here is derived from an EMBL/GenBank/DDBJ whole genome shotgun (WGS) entry which is preliminary data.</text>
</comment>
<keyword evidence="2" id="KW-1185">Reference proteome</keyword>
<organism evidence="1 2">
    <name type="scientific">Castanea mollissima</name>
    <name type="common">Chinese chestnut</name>
    <dbReference type="NCBI Taxonomy" id="60419"/>
    <lineage>
        <taxon>Eukaryota</taxon>
        <taxon>Viridiplantae</taxon>
        <taxon>Streptophyta</taxon>
        <taxon>Embryophyta</taxon>
        <taxon>Tracheophyta</taxon>
        <taxon>Spermatophyta</taxon>
        <taxon>Magnoliopsida</taxon>
        <taxon>eudicotyledons</taxon>
        <taxon>Gunneridae</taxon>
        <taxon>Pentapetalae</taxon>
        <taxon>rosids</taxon>
        <taxon>fabids</taxon>
        <taxon>Fagales</taxon>
        <taxon>Fagaceae</taxon>
        <taxon>Castanea</taxon>
    </lineage>
</organism>
<dbReference type="Proteomes" id="UP000737018">
    <property type="component" value="Unassembled WGS sequence"/>
</dbReference>
<proteinExistence type="predicted"/>
<feature type="non-terminal residue" evidence="1">
    <location>
        <position position="1"/>
    </location>
</feature>